<gene>
    <name evidence="1" type="ORF">ATCC51562_1579</name>
</gene>
<dbReference type="PATRIC" id="fig|1242969.3.peg.237"/>
<comment type="caution">
    <text evidence="1">The sequence shown here is derived from an EMBL/GenBank/DDBJ whole genome shotgun (WGS) entry which is preliminary data.</text>
</comment>
<evidence type="ECO:0000313" key="2">
    <source>
        <dbReference type="Proteomes" id="UP000016627"/>
    </source>
</evidence>
<dbReference type="AlphaFoldDB" id="U2GL72"/>
<protein>
    <submittedName>
        <fullName evidence="1">Uncharacterized protein</fullName>
    </submittedName>
</protein>
<reference evidence="1 2" key="1">
    <citation type="journal article" date="2013" name="BMC Genomics">
        <title>Comparative genomics of Campylobacter concisus isolates reveals genetic diversity and provides insights into disease association.</title>
        <authorList>
            <person name="Deshpande N.P."/>
            <person name="Kaakoush N.O."/>
            <person name="Wilkins M.R."/>
            <person name="Mitchell H.M."/>
        </authorList>
    </citation>
    <scope>NUCLEOTIDE SEQUENCE [LARGE SCALE GENOMIC DNA]</scope>
    <source>
        <strain evidence="1 2">ATCC 51562</strain>
    </source>
</reference>
<dbReference type="Proteomes" id="UP000016627">
    <property type="component" value="Unassembled WGS sequence"/>
</dbReference>
<proteinExistence type="predicted"/>
<accession>U2GL72</accession>
<name>U2GL72_9BACT</name>
<dbReference type="EMBL" id="ANNI01000002">
    <property type="protein sequence ID" value="ERJ26738.1"/>
    <property type="molecule type" value="Genomic_DNA"/>
</dbReference>
<dbReference type="eggNOG" id="ENOG503193B">
    <property type="taxonomic scope" value="Bacteria"/>
</dbReference>
<organism evidence="1 2">
    <name type="scientific">Campylobacter concisus ATCC 51562</name>
    <dbReference type="NCBI Taxonomy" id="1242969"/>
    <lineage>
        <taxon>Bacteria</taxon>
        <taxon>Pseudomonadati</taxon>
        <taxon>Campylobacterota</taxon>
        <taxon>Epsilonproteobacteria</taxon>
        <taxon>Campylobacterales</taxon>
        <taxon>Campylobacteraceae</taxon>
        <taxon>Campylobacter</taxon>
    </lineage>
</organism>
<sequence>MQKLAINEAAEILGITKEAVYNRIRRGSINTVIENGTKFVILDEKPSSEKATKSAPKSIKTKSQNDEFVNYLLNELSELKSLNLNLQADKDRLFKEKEQMLIERKNEILQIYKDRDEKLMQFLNAMQRPLLAQKNDDIPNNEAIEAEIENESKWINLSEYLKELNLKPKATKKVSEKIIKNIHHSKFIKFKRGVILVRRHKNLKELIGEI</sequence>
<dbReference type="RefSeq" id="WP_021090432.1">
    <property type="nucleotide sequence ID" value="NZ_ANNI01000002.1"/>
</dbReference>
<evidence type="ECO:0000313" key="1">
    <source>
        <dbReference type="EMBL" id="ERJ26738.1"/>
    </source>
</evidence>